<evidence type="ECO:0000256" key="6">
    <source>
        <dbReference type="ARBA" id="ARBA00022840"/>
    </source>
</evidence>
<proteinExistence type="inferred from homology"/>
<name>A0A3B0VI72_9ZZZZ</name>
<dbReference type="NCBIfam" id="TIGR00017">
    <property type="entry name" value="cmk"/>
    <property type="match status" value="1"/>
</dbReference>
<evidence type="ECO:0000256" key="4">
    <source>
        <dbReference type="ARBA" id="ARBA00022741"/>
    </source>
</evidence>
<evidence type="ECO:0000256" key="8">
    <source>
        <dbReference type="ARBA" id="ARBA00048478"/>
    </source>
</evidence>
<evidence type="ECO:0000259" key="9">
    <source>
        <dbReference type="Pfam" id="PF02224"/>
    </source>
</evidence>
<dbReference type="CDD" id="cd02020">
    <property type="entry name" value="CMPK"/>
    <property type="match status" value="1"/>
</dbReference>
<evidence type="ECO:0000256" key="3">
    <source>
        <dbReference type="ARBA" id="ARBA00022679"/>
    </source>
</evidence>
<keyword evidence="3 10" id="KW-0808">Transferase</keyword>
<comment type="catalytic activity">
    <reaction evidence="7">
        <text>dCMP + ATP = dCDP + ADP</text>
        <dbReference type="Rhea" id="RHEA:25094"/>
        <dbReference type="ChEBI" id="CHEBI:30616"/>
        <dbReference type="ChEBI" id="CHEBI:57566"/>
        <dbReference type="ChEBI" id="CHEBI:58593"/>
        <dbReference type="ChEBI" id="CHEBI:456216"/>
        <dbReference type="EC" id="2.7.4.25"/>
    </reaction>
</comment>
<comment type="similarity">
    <text evidence="1">Belongs to the cytidylate kinase family. Type 1 subfamily.</text>
</comment>
<organism evidence="10">
    <name type="scientific">hydrothermal vent metagenome</name>
    <dbReference type="NCBI Taxonomy" id="652676"/>
    <lineage>
        <taxon>unclassified sequences</taxon>
        <taxon>metagenomes</taxon>
        <taxon>ecological metagenomes</taxon>
    </lineage>
</organism>
<feature type="domain" description="Cytidylate kinase" evidence="9">
    <location>
        <begin position="10"/>
        <end position="230"/>
    </location>
</feature>
<dbReference type="Gene3D" id="3.40.50.300">
    <property type="entry name" value="P-loop containing nucleotide triphosphate hydrolases"/>
    <property type="match status" value="1"/>
</dbReference>
<comment type="catalytic activity">
    <reaction evidence="8">
        <text>CMP + ATP = CDP + ADP</text>
        <dbReference type="Rhea" id="RHEA:11600"/>
        <dbReference type="ChEBI" id="CHEBI:30616"/>
        <dbReference type="ChEBI" id="CHEBI:58069"/>
        <dbReference type="ChEBI" id="CHEBI:60377"/>
        <dbReference type="ChEBI" id="CHEBI:456216"/>
        <dbReference type="EC" id="2.7.4.25"/>
    </reaction>
</comment>
<dbReference type="GO" id="GO:0005524">
    <property type="term" value="F:ATP binding"/>
    <property type="evidence" value="ECO:0007669"/>
    <property type="project" value="UniProtKB-KW"/>
</dbReference>
<dbReference type="Pfam" id="PF02224">
    <property type="entry name" value="Cytidylate_kin"/>
    <property type="match status" value="1"/>
</dbReference>
<sequence length="236" mass="25590">MSDKARKIVIAIDGPSGVGKSTVSRLIAERFGFEYVDTGAMYRAVAVEAAGKGLDLDSDKELAEFCKTIIIHFTDNGTRIILNGEDLSERIRTKEAGVQASRSSALPSVRRFLVGLQREIGRGPGDGSHKSGGVVMEGRDIGTNVFKDAELKIYLDADEKVRAGRRHGDYKSKEENRLSAADVKEELAARDRRDKERKLAPLAMAEDAVLIDTTGLGIDEVAGRIAALMEERGLTG</sequence>
<keyword evidence="4" id="KW-0547">Nucleotide-binding</keyword>
<dbReference type="GO" id="GO:0036430">
    <property type="term" value="F:CMP kinase activity"/>
    <property type="evidence" value="ECO:0007669"/>
    <property type="project" value="RHEA"/>
</dbReference>
<evidence type="ECO:0000256" key="5">
    <source>
        <dbReference type="ARBA" id="ARBA00022777"/>
    </source>
</evidence>
<reference evidence="10" key="1">
    <citation type="submission" date="2018-06" db="EMBL/GenBank/DDBJ databases">
        <authorList>
            <person name="Zhirakovskaya E."/>
        </authorList>
    </citation>
    <scope>NUCLEOTIDE SEQUENCE</scope>
</reference>
<dbReference type="InterPro" id="IPR011994">
    <property type="entry name" value="Cytidylate_kinase_dom"/>
</dbReference>
<dbReference type="SUPFAM" id="SSF52540">
    <property type="entry name" value="P-loop containing nucleoside triphosphate hydrolases"/>
    <property type="match status" value="1"/>
</dbReference>
<dbReference type="InterPro" id="IPR003136">
    <property type="entry name" value="Cytidylate_kin"/>
</dbReference>
<evidence type="ECO:0000256" key="2">
    <source>
        <dbReference type="ARBA" id="ARBA00012906"/>
    </source>
</evidence>
<evidence type="ECO:0000256" key="1">
    <source>
        <dbReference type="ARBA" id="ARBA00009427"/>
    </source>
</evidence>
<keyword evidence="5 10" id="KW-0418">Kinase</keyword>
<dbReference type="InterPro" id="IPR027417">
    <property type="entry name" value="P-loop_NTPase"/>
</dbReference>
<dbReference type="EC" id="2.7.4.25" evidence="2"/>
<accession>A0A3B0VI72</accession>
<evidence type="ECO:0000256" key="7">
    <source>
        <dbReference type="ARBA" id="ARBA00047615"/>
    </source>
</evidence>
<dbReference type="AlphaFoldDB" id="A0A3B0VI72"/>
<protein>
    <recommendedName>
        <fullName evidence="2">(d)CMP kinase</fullName>
        <ecNumber evidence="2">2.7.4.25</ecNumber>
    </recommendedName>
</protein>
<gene>
    <name evidence="10" type="ORF">MNBD_DELTA02-584</name>
</gene>
<keyword evidence="6" id="KW-0067">ATP-binding</keyword>
<dbReference type="EMBL" id="UOEZ01000078">
    <property type="protein sequence ID" value="VAW38692.1"/>
    <property type="molecule type" value="Genomic_DNA"/>
</dbReference>
<dbReference type="GO" id="GO:0036431">
    <property type="term" value="F:dCMP kinase activity"/>
    <property type="evidence" value="ECO:0007669"/>
    <property type="project" value="InterPro"/>
</dbReference>
<evidence type="ECO:0000313" key="10">
    <source>
        <dbReference type="EMBL" id="VAW38692.1"/>
    </source>
</evidence>
<dbReference type="HAMAP" id="MF_00238">
    <property type="entry name" value="Cytidyl_kinase_type1"/>
    <property type="match status" value="1"/>
</dbReference>